<dbReference type="EMBL" id="JAUCMV010000004">
    <property type="protein sequence ID" value="KAK0404191.1"/>
    <property type="molecule type" value="Genomic_DNA"/>
</dbReference>
<keyword evidence="3" id="KW-1185">Reference proteome</keyword>
<name>A0AA39LNG6_9BILA</name>
<feature type="compositionally biased region" description="Pro residues" evidence="1">
    <location>
        <begin position="79"/>
        <end position="91"/>
    </location>
</feature>
<dbReference type="AlphaFoldDB" id="A0AA39LNG6"/>
<reference evidence="2" key="1">
    <citation type="submission" date="2023-06" db="EMBL/GenBank/DDBJ databases">
        <title>Genomic analysis of the entomopathogenic nematode Steinernema hermaphroditum.</title>
        <authorList>
            <person name="Schwarz E.M."/>
            <person name="Heppert J.K."/>
            <person name="Baniya A."/>
            <person name="Schwartz H.T."/>
            <person name="Tan C.-H."/>
            <person name="Antoshechkin I."/>
            <person name="Sternberg P.W."/>
            <person name="Goodrich-Blair H."/>
            <person name="Dillman A.R."/>
        </authorList>
    </citation>
    <scope>NUCLEOTIDE SEQUENCE</scope>
    <source>
        <strain evidence="2">PS9179</strain>
        <tissue evidence="2">Whole animal</tissue>
    </source>
</reference>
<sequence>MKCALCGEVADSFRSFPTNEEERNSWINALDIRQYPEILNQMFAQARPLRSTLSTGIVPKVSNVSDLRARIAVSFPQAQPTPPQYLSPPPIRLSQSRAAESSTGQDRATEHLRQSDQLSLIVSRARCPPDPLIADAESVDTAKGGVAAKTLAVAENLFRQPPPDRPPYPPELSPTPPAPVSRSLFLAPGSLLPPPRRSRSTSRRPKCPITRLSSPSRP</sequence>
<evidence type="ECO:0000256" key="1">
    <source>
        <dbReference type="SAM" id="MobiDB-lite"/>
    </source>
</evidence>
<feature type="region of interest" description="Disordered" evidence="1">
    <location>
        <begin position="78"/>
        <end position="116"/>
    </location>
</feature>
<feature type="region of interest" description="Disordered" evidence="1">
    <location>
        <begin position="158"/>
        <end position="218"/>
    </location>
</feature>
<gene>
    <name evidence="2" type="ORF">QR680_017332</name>
</gene>
<feature type="compositionally biased region" description="Pro residues" evidence="1">
    <location>
        <begin position="160"/>
        <end position="179"/>
    </location>
</feature>
<comment type="caution">
    <text evidence="2">The sequence shown here is derived from an EMBL/GenBank/DDBJ whole genome shotgun (WGS) entry which is preliminary data.</text>
</comment>
<feature type="compositionally biased region" description="Basic residues" evidence="1">
    <location>
        <begin position="196"/>
        <end position="206"/>
    </location>
</feature>
<feature type="compositionally biased region" description="Polar residues" evidence="1">
    <location>
        <begin position="93"/>
        <end position="106"/>
    </location>
</feature>
<dbReference type="Proteomes" id="UP001175271">
    <property type="component" value="Unassembled WGS sequence"/>
</dbReference>
<protein>
    <submittedName>
        <fullName evidence="2">Uncharacterized protein</fullName>
    </submittedName>
</protein>
<organism evidence="2 3">
    <name type="scientific">Steinernema hermaphroditum</name>
    <dbReference type="NCBI Taxonomy" id="289476"/>
    <lineage>
        <taxon>Eukaryota</taxon>
        <taxon>Metazoa</taxon>
        <taxon>Ecdysozoa</taxon>
        <taxon>Nematoda</taxon>
        <taxon>Chromadorea</taxon>
        <taxon>Rhabditida</taxon>
        <taxon>Tylenchina</taxon>
        <taxon>Panagrolaimomorpha</taxon>
        <taxon>Strongyloidoidea</taxon>
        <taxon>Steinernematidae</taxon>
        <taxon>Steinernema</taxon>
    </lineage>
</organism>
<proteinExistence type="predicted"/>
<accession>A0AA39LNG6</accession>
<evidence type="ECO:0000313" key="3">
    <source>
        <dbReference type="Proteomes" id="UP001175271"/>
    </source>
</evidence>
<evidence type="ECO:0000313" key="2">
    <source>
        <dbReference type="EMBL" id="KAK0404191.1"/>
    </source>
</evidence>